<dbReference type="CDD" id="cd00051">
    <property type="entry name" value="EFh"/>
    <property type="match status" value="2"/>
</dbReference>
<keyword evidence="2" id="KW-0677">Repeat</keyword>
<dbReference type="AlphaFoldDB" id="A0A068UG76"/>
<dbReference type="Gene3D" id="1.10.238.10">
    <property type="entry name" value="EF-hand"/>
    <property type="match status" value="2"/>
</dbReference>
<dbReference type="Proteomes" id="UP000295252">
    <property type="component" value="Chromosome II"/>
</dbReference>
<dbReference type="SUPFAM" id="SSF47473">
    <property type="entry name" value="EF-hand"/>
    <property type="match status" value="1"/>
</dbReference>
<proteinExistence type="predicted"/>
<evidence type="ECO:0000256" key="4">
    <source>
        <dbReference type="SAM" id="MobiDB-lite"/>
    </source>
</evidence>
<name>A0A068UG76_COFCA</name>
<dbReference type="FunFam" id="1.10.238.10:FF:000001">
    <property type="entry name" value="Calmodulin 1"/>
    <property type="match status" value="1"/>
</dbReference>
<dbReference type="PROSITE" id="PS50222">
    <property type="entry name" value="EF_HAND_2"/>
    <property type="match status" value="3"/>
</dbReference>
<dbReference type="InterPro" id="IPR002048">
    <property type="entry name" value="EF_hand_dom"/>
</dbReference>
<dbReference type="PROSITE" id="PS00018">
    <property type="entry name" value="EF_HAND_1"/>
    <property type="match status" value="3"/>
</dbReference>
<reference evidence="7" key="1">
    <citation type="journal article" date="2014" name="Science">
        <title>The coffee genome provides insight into the convergent evolution of caffeine biosynthesis.</title>
        <authorList>
            <person name="Denoeud F."/>
            <person name="Carretero-Paulet L."/>
            <person name="Dereeper A."/>
            <person name="Droc G."/>
            <person name="Guyot R."/>
            <person name="Pietrella M."/>
            <person name="Zheng C."/>
            <person name="Alberti A."/>
            <person name="Anthony F."/>
            <person name="Aprea G."/>
            <person name="Aury J.M."/>
            <person name="Bento P."/>
            <person name="Bernard M."/>
            <person name="Bocs S."/>
            <person name="Campa C."/>
            <person name="Cenci A."/>
            <person name="Combes M.C."/>
            <person name="Crouzillat D."/>
            <person name="Da Silva C."/>
            <person name="Daddiego L."/>
            <person name="De Bellis F."/>
            <person name="Dussert S."/>
            <person name="Garsmeur O."/>
            <person name="Gayraud T."/>
            <person name="Guignon V."/>
            <person name="Jahn K."/>
            <person name="Jamilloux V."/>
            <person name="Joet T."/>
            <person name="Labadie K."/>
            <person name="Lan T."/>
            <person name="Leclercq J."/>
            <person name="Lepelley M."/>
            <person name="Leroy T."/>
            <person name="Li L.T."/>
            <person name="Librado P."/>
            <person name="Lopez L."/>
            <person name="Munoz A."/>
            <person name="Noel B."/>
            <person name="Pallavicini A."/>
            <person name="Perrotta G."/>
            <person name="Poncet V."/>
            <person name="Pot D."/>
            <person name="Priyono X."/>
            <person name="Rigoreau M."/>
            <person name="Rouard M."/>
            <person name="Rozas J."/>
            <person name="Tranchant-Dubreuil C."/>
            <person name="VanBuren R."/>
            <person name="Zhang Q."/>
            <person name="Andrade A.C."/>
            <person name="Argout X."/>
            <person name="Bertrand B."/>
            <person name="de Kochko A."/>
            <person name="Graziosi G."/>
            <person name="Henry R.J."/>
            <person name="Jayarama X."/>
            <person name="Ming R."/>
            <person name="Nagai C."/>
            <person name="Rounsley S."/>
            <person name="Sankoff D."/>
            <person name="Giuliano G."/>
            <person name="Albert V.A."/>
            <person name="Wincker P."/>
            <person name="Lashermes P."/>
        </authorList>
    </citation>
    <scope>NUCLEOTIDE SEQUENCE [LARGE SCALE GENOMIC DNA]</scope>
    <source>
        <strain evidence="7">cv. DH200-94</strain>
    </source>
</reference>
<evidence type="ECO:0000256" key="2">
    <source>
        <dbReference type="ARBA" id="ARBA00022737"/>
    </source>
</evidence>
<feature type="domain" description="EF-hand" evidence="5">
    <location>
        <begin position="161"/>
        <end position="191"/>
    </location>
</feature>
<dbReference type="PANTHER" id="PTHR10891">
    <property type="entry name" value="EF-HAND CALCIUM-BINDING DOMAIN CONTAINING PROTEIN"/>
    <property type="match status" value="1"/>
</dbReference>
<evidence type="ECO:0000256" key="1">
    <source>
        <dbReference type="ARBA" id="ARBA00022723"/>
    </source>
</evidence>
<organism evidence="6 7">
    <name type="scientific">Coffea canephora</name>
    <name type="common">Robusta coffee</name>
    <dbReference type="NCBI Taxonomy" id="49390"/>
    <lineage>
        <taxon>Eukaryota</taxon>
        <taxon>Viridiplantae</taxon>
        <taxon>Streptophyta</taxon>
        <taxon>Embryophyta</taxon>
        <taxon>Tracheophyta</taxon>
        <taxon>Spermatophyta</taxon>
        <taxon>Magnoliopsida</taxon>
        <taxon>eudicotyledons</taxon>
        <taxon>Gunneridae</taxon>
        <taxon>Pentapetalae</taxon>
        <taxon>asterids</taxon>
        <taxon>lamiids</taxon>
        <taxon>Gentianales</taxon>
        <taxon>Rubiaceae</taxon>
        <taxon>Ixoroideae</taxon>
        <taxon>Gardenieae complex</taxon>
        <taxon>Bertiereae - Coffeeae clade</taxon>
        <taxon>Coffeeae</taxon>
        <taxon>Coffea</taxon>
    </lineage>
</organism>
<gene>
    <name evidence="6" type="ORF">GSCOC_T00024870001</name>
</gene>
<protein>
    <recommendedName>
        <fullName evidence="5">EF-hand domain-containing protein</fullName>
    </recommendedName>
</protein>
<dbReference type="InterPro" id="IPR018247">
    <property type="entry name" value="EF_Hand_1_Ca_BS"/>
</dbReference>
<keyword evidence="7" id="KW-1185">Reference proteome</keyword>
<dbReference type="PhylomeDB" id="A0A068UG76"/>
<dbReference type="OMA" id="KRMSPMG"/>
<dbReference type="InterPro" id="IPR011992">
    <property type="entry name" value="EF-hand-dom_pair"/>
</dbReference>
<evidence type="ECO:0000313" key="7">
    <source>
        <dbReference type="Proteomes" id="UP000295252"/>
    </source>
</evidence>
<dbReference type="Pfam" id="PF13499">
    <property type="entry name" value="EF-hand_7"/>
    <property type="match status" value="2"/>
</dbReference>
<evidence type="ECO:0000259" key="5">
    <source>
        <dbReference type="PROSITE" id="PS50222"/>
    </source>
</evidence>
<keyword evidence="3" id="KW-0106">Calcium</keyword>
<dbReference type="GO" id="GO:0005509">
    <property type="term" value="F:calcium ion binding"/>
    <property type="evidence" value="ECO:0007669"/>
    <property type="project" value="InterPro"/>
</dbReference>
<dbReference type="STRING" id="49390.A0A068UG76"/>
<accession>A0A068UG76</accession>
<dbReference type="EMBL" id="HG739110">
    <property type="protein sequence ID" value="CDP07575.1"/>
    <property type="molecule type" value="Genomic_DNA"/>
</dbReference>
<feature type="region of interest" description="Disordered" evidence="4">
    <location>
        <begin position="26"/>
        <end position="53"/>
    </location>
</feature>
<dbReference type="SMART" id="SM00054">
    <property type="entry name" value="EFh"/>
    <property type="match status" value="3"/>
</dbReference>
<dbReference type="Gramene" id="CDP07575">
    <property type="protein sequence ID" value="CDP07575"/>
    <property type="gene ID" value="GSCOC_T00024870001"/>
</dbReference>
<sequence length="191" mass="21339">MATATTIAAKPSKWFANKTLKLSLPRFRSKSRSSTTSSSSANSSPKTSTSTKENELRQVFSYFDDNKDGKISVEELKAYFSSVGDSMSRDEAQRVILEFDKDGDNLLEFGDFVQLIEMDNKGDEANDYVKKAFEMFEDDKGSGCITPKGLQLVLNRLGDPKSLEECEAMIRAYDLDGNGVLDFNEFHTMMS</sequence>
<dbReference type="InParanoid" id="A0A068UG76"/>
<dbReference type="OrthoDB" id="26525at2759"/>
<feature type="domain" description="EF-hand" evidence="5">
    <location>
        <begin position="51"/>
        <end position="86"/>
    </location>
</feature>
<dbReference type="InterPro" id="IPR039647">
    <property type="entry name" value="EF_hand_pair_protein_CML-like"/>
</dbReference>
<evidence type="ECO:0000313" key="6">
    <source>
        <dbReference type="EMBL" id="CDP07575.1"/>
    </source>
</evidence>
<evidence type="ECO:0000256" key="3">
    <source>
        <dbReference type="ARBA" id="ARBA00022837"/>
    </source>
</evidence>
<keyword evidence="1" id="KW-0479">Metal-binding</keyword>
<feature type="compositionally biased region" description="Low complexity" evidence="4">
    <location>
        <begin position="32"/>
        <end position="51"/>
    </location>
</feature>
<feature type="domain" description="EF-hand" evidence="5">
    <location>
        <begin position="87"/>
        <end position="122"/>
    </location>
</feature>